<reference evidence="9" key="1">
    <citation type="submission" date="2022-01" db="EMBL/GenBank/DDBJ databases">
        <authorList>
            <person name="Criscuolo A."/>
        </authorList>
    </citation>
    <scope>NUCLEOTIDE SEQUENCE</scope>
    <source>
        <strain evidence="9">CIP111892</strain>
    </source>
</reference>
<comment type="subcellular location">
    <subcellularLocation>
        <location evidence="1">Membrane</location>
        <topology evidence="1">Multi-pass membrane protein</topology>
    </subcellularLocation>
</comment>
<dbReference type="PANTHER" id="PTHR43077:SF10">
    <property type="entry name" value="TRANSPORT PERMEASE PROTEIN"/>
    <property type="match status" value="1"/>
</dbReference>
<evidence type="ECO:0000256" key="6">
    <source>
        <dbReference type="SAM" id="MobiDB-lite"/>
    </source>
</evidence>
<evidence type="ECO:0000256" key="3">
    <source>
        <dbReference type="ARBA" id="ARBA00022989"/>
    </source>
</evidence>
<keyword evidence="3 7" id="KW-1133">Transmembrane helix</keyword>
<dbReference type="EMBL" id="CAKMMG010000002">
    <property type="protein sequence ID" value="CAH1205938.1"/>
    <property type="molecule type" value="Genomic_DNA"/>
</dbReference>
<keyword evidence="4 7" id="KW-0472">Membrane</keyword>
<accession>A0ABM9C8F1</accession>
<dbReference type="InterPro" id="IPR017501">
    <property type="entry name" value="Phage_infect_YhgE_C"/>
</dbReference>
<evidence type="ECO:0000256" key="7">
    <source>
        <dbReference type="SAM" id="Phobius"/>
    </source>
</evidence>
<feature type="domain" description="ABC-2 type transporter transmembrane" evidence="8">
    <location>
        <begin position="720"/>
        <end position="901"/>
    </location>
</feature>
<dbReference type="InterPro" id="IPR013525">
    <property type="entry name" value="ABC2_TM"/>
</dbReference>
<dbReference type="Gene3D" id="3.40.1710.10">
    <property type="entry name" value="abc type-2 transporter like domain"/>
    <property type="match status" value="1"/>
</dbReference>
<keyword evidence="2 7" id="KW-0812">Transmembrane</keyword>
<dbReference type="Proteomes" id="UP000838324">
    <property type="component" value="Unassembled WGS sequence"/>
</dbReference>
<evidence type="ECO:0000313" key="9">
    <source>
        <dbReference type="EMBL" id="CAH1205938.1"/>
    </source>
</evidence>
<feature type="transmembrane region" description="Helical" evidence="7">
    <location>
        <begin position="729"/>
        <end position="747"/>
    </location>
</feature>
<feature type="transmembrane region" description="Helical" evidence="7">
    <location>
        <begin position="829"/>
        <end position="854"/>
    </location>
</feature>
<feature type="transmembrane region" description="Helical" evidence="7">
    <location>
        <begin position="886"/>
        <end position="903"/>
    </location>
</feature>
<feature type="compositionally biased region" description="Polar residues" evidence="6">
    <location>
        <begin position="383"/>
        <end position="395"/>
    </location>
</feature>
<dbReference type="RefSeq" id="WP_236334001.1">
    <property type="nucleotide sequence ID" value="NZ_CAKMMG010000002.1"/>
</dbReference>
<feature type="coiled-coil region" evidence="5">
    <location>
        <begin position="258"/>
        <end position="285"/>
    </location>
</feature>
<dbReference type="NCBIfam" id="TIGR03061">
    <property type="entry name" value="pip_yhgE_Nterm"/>
    <property type="match status" value="1"/>
</dbReference>
<dbReference type="PANTHER" id="PTHR43077">
    <property type="entry name" value="TRANSPORT PERMEASE YVFS-RELATED"/>
    <property type="match status" value="1"/>
</dbReference>
<feature type="transmembrane region" description="Helical" evidence="7">
    <location>
        <begin position="801"/>
        <end position="822"/>
    </location>
</feature>
<feature type="region of interest" description="Disordered" evidence="6">
    <location>
        <begin position="380"/>
        <end position="411"/>
    </location>
</feature>
<evidence type="ECO:0000256" key="2">
    <source>
        <dbReference type="ARBA" id="ARBA00022692"/>
    </source>
</evidence>
<evidence type="ECO:0000256" key="5">
    <source>
        <dbReference type="SAM" id="Coils"/>
    </source>
</evidence>
<organism evidence="9 10">
    <name type="scientific">Paenibacillus auburnensis</name>
    <dbReference type="NCBI Taxonomy" id="2905649"/>
    <lineage>
        <taxon>Bacteria</taxon>
        <taxon>Bacillati</taxon>
        <taxon>Bacillota</taxon>
        <taxon>Bacilli</taxon>
        <taxon>Bacillales</taxon>
        <taxon>Paenibacillaceae</taxon>
        <taxon>Paenibacillus</taxon>
    </lineage>
</organism>
<comment type="caution">
    <text evidence="9">The sequence shown here is derived from an EMBL/GenBank/DDBJ whole genome shotgun (WGS) entry which is preliminary data.</text>
</comment>
<feature type="transmembrane region" description="Helical" evidence="7">
    <location>
        <begin position="768"/>
        <end position="789"/>
    </location>
</feature>
<keyword evidence="10" id="KW-1185">Reference proteome</keyword>
<dbReference type="NCBIfam" id="TIGR03062">
    <property type="entry name" value="pip_yhgE_Cterm"/>
    <property type="match status" value="1"/>
</dbReference>
<name>A0ABM9C8F1_9BACL</name>
<gene>
    <name evidence="9" type="ORF">PAECIP111892_02813</name>
</gene>
<feature type="compositionally biased region" description="Polar residues" evidence="6">
    <location>
        <begin position="401"/>
        <end position="411"/>
    </location>
</feature>
<protein>
    <recommendedName>
        <fullName evidence="8">ABC-2 type transporter transmembrane domain-containing protein</fullName>
    </recommendedName>
</protein>
<keyword evidence="5" id="KW-0175">Coiled coil</keyword>
<sequence>MANLWRIYMNDWRNLFKVPVAVLLIIALILLPSVYDWVNVAAVWNPYSNTSGIRIAVSSLDEGAEVQGKSLNIGEEVLASLRNNHSLGWTFTDSAAAVAGVERGDYYASIVIPANFSGRMAGILEGKLVKPEVEYTVNEKINAIAPKITDKGASAVTSQISEKFTETISSTVLTALSAIDQEFQSELPVIRRVEQGLFKLEASLPEIEKAGKLVLKLQQHWPEIASSAERIASLQDKLPAVEQAGAAAEMLDAHWGQISEAATRLQNLESKLPELERAARLVTELDSHFGQVEDVLDRASVRLAEAGSVVKAAADALPQADRLAAAGSSFGQELEQFLERSSIAFAAVPEAVQQNLYLLQQTGDAAAQLAAQLEAGTEQQGASQLQSGTGQQRISQLDAGTGQQNVSQLQAGTRQQSASQLQLASARLAAGRDALAHTAALLGAVNMLAPGTVGASDLSALDEARAQFAAAASQAGGLAAALQGGARPDSAGLSQFSLAAGQGKSMAGGLITRFSAETLPAVTDKLQRLTTAASTAATALQQAPQRLAALDTMLAEAGHIIQSGQNGLAALRQNLPAIRQEVHAAATGITDNMETFSTFVTDVLPRIQSGLPAAGTAVHEAAEFARNDLPAAEEKFRTAADLISTGLPRAGEGVERAAALVREDLPTLEAAVRKAADTLRQIKEEVNLEEIGQLLGGDIKSKSDFLANPVVLTENKLYPIPNYGSAMTPFYVVLSLWVGGTLLISLLRTGVDAGGKQYRGYQLYFGRLLTFLTVGVLQALVAVLGNIFILKCYVADKVWFVLFAVLISIVFVTIVFTLVSVFGNIGKGIAIVFMVLQFSSSGGTFPVSTTGHFFQALNPFMPFTYAISLLREAVGGIVPEVAIRDALLLILFGLLALLLALTLQKPLAPFIRKSAEQAEKSKLIS</sequence>
<proteinExistence type="predicted"/>
<evidence type="ECO:0000256" key="1">
    <source>
        <dbReference type="ARBA" id="ARBA00004141"/>
    </source>
</evidence>
<dbReference type="InterPro" id="IPR051328">
    <property type="entry name" value="T7SS_ABC-Transporter"/>
</dbReference>
<evidence type="ECO:0000313" key="10">
    <source>
        <dbReference type="Proteomes" id="UP000838324"/>
    </source>
</evidence>
<evidence type="ECO:0000259" key="8">
    <source>
        <dbReference type="Pfam" id="PF12698"/>
    </source>
</evidence>
<dbReference type="InterPro" id="IPR017500">
    <property type="entry name" value="Phage_infect_YhgE_N"/>
</dbReference>
<evidence type="ECO:0000256" key="4">
    <source>
        <dbReference type="ARBA" id="ARBA00023136"/>
    </source>
</evidence>
<dbReference type="Pfam" id="PF12698">
    <property type="entry name" value="ABC2_membrane_3"/>
    <property type="match status" value="1"/>
</dbReference>